<reference evidence="1" key="1">
    <citation type="submission" date="2021-09" db="EMBL/GenBank/DDBJ databases">
        <title>The genome of Mauremys mutica provides insights into the evolution of semi-aquatic lifestyle.</title>
        <authorList>
            <person name="Gong S."/>
            <person name="Gao Y."/>
        </authorList>
    </citation>
    <scope>NUCLEOTIDE SEQUENCE</scope>
    <source>
        <strain evidence="1">MM-2020</strain>
        <tissue evidence="1">Muscle</tissue>
    </source>
</reference>
<proteinExistence type="predicted"/>
<dbReference type="AlphaFoldDB" id="A0A9D3WN23"/>
<name>A0A9D3WN23_9SAUR</name>
<evidence type="ECO:0000313" key="2">
    <source>
        <dbReference type="Proteomes" id="UP000827986"/>
    </source>
</evidence>
<protein>
    <submittedName>
        <fullName evidence="1">Uncharacterized protein</fullName>
    </submittedName>
</protein>
<sequence length="103" mass="10993">MFMSLKTFSASLFMANPQPDCTFPLTLCTAWGAPDLQCYSPWESKGSCVCEGPGPGGGCSNRPASKLRRRLDLGRALLHAAVKTPAPRGIVFLSEEGLFDKAG</sequence>
<accession>A0A9D3WN23</accession>
<organism evidence="1 2">
    <name type="scientific">Mauremys mutica</name>
    <name type="common">yellowpond turtle</name>
    <dbReference type="NCBI Taxonomy" id="74926"/>
    <lineage>
        <taxon>Eukaryota</taxon>
        <taxon>Metazoa</taxon>
        <taxon>Chordata</taxon>
        <taxon>Craniata</taxon>
        <taxon>Vertebrata</taxon>
        <taxon>Euteleostomi</taxon>
        <taxon>Archelosauria</taxon>
        <taxon>Testudinata</taxon>
        <taxon>Testudines</taxon>
        <taxon>Cryptodira</taxon>
        <taxon>Durocryptodira</taxon>
        <taxon>Testudinoidea</taxon>
        <taxon>Geoemydidae</taxon>
        <taxon>Geoemydinae</taxon>
        <taxon>Mauremys</taxon>
    </lineage>
</organism>
<gene>
    <name evidence="1" type="ORF">KIL84_016131</name>
</gene>
<keyword evidence="2" id="KW-1185">Reference proteome</keyword>
<dbReference type="Proteomes" id="UP000827986">
    <property type="component" value="Unassembled WGS sequence"/>
</dbReference>
<comment type="caution">
    <text evidence="1">The sequence shown here is derived from an EMBL/GenBank/DDBJ whole genome shotgun (WGS) entry which is preliminary data.</text>
</comment>
<dbReference type="EMBL" id="JAHDVG010000487">
    <property type="protein sequence ID" value="KAH1166959.1"/>
    <property type="molecule type" value="Genomic_DNA"/>
</dbReference>
<evidence type="ECO:0000313" key="1">
    <source>
        <dbReference type="EMBL" id="KAH1166959.1"/>
    </source>
</evidence>